<protein>
    <recommendedName>
        <fullName evidence="8">ABC transporter ATP-binding protein</fullName>
    </recommendedName>
</protein>
<accession>A0A3R9XSY2</accession>
<sequence>MKKELENKYDSSWYLFNRLFKNYIRPLRKRLSLALLCMLVSASAATFLAWVVQPALDYVIVGKNSTMHYLIP</sequence>
<evidence type="ECO:0000256" key="5">
    <source>
        <dbReference type="SAM" id="Phobius"/>
    </source>
</evidence>
<dbReference type="GO" id="GO:0005524">
    <property type="term" value="F:ATP binding"/>
    <property type="evidence" value="ECO:0007669"/>
    <property type="project" value="InterPro"/>
</dbReference>
<name>A0A3R9XSY2_9RICK</name>
<evidence type="ECO:0008006" key="8">
    <source>
        <dbReference type="Google" id="ProtNLM"/>
    </source>
</evidence>
<dbReference type="GO" id="GO:0005886">
    <property type="term" value="C:plasma membrane"/>
    <property type="evidence" value="ECO:0007669"/>
    <property type="project" value="UniProtKB-SubCell"/>
</dbReference>
<keyword evidence="7" id="KW-1185">Reference proteome</keyword>
<dbReference type="EMBL" id="RXFM01000002">
    <property type="protein sequence ID" value="RST72471.1"/>
    <property type="molecule type" value="Genomic_DNA"/>
</dbReference>
<evidence type="ECO:0000256" key="3">
    <source>
        <dbReference type="ARBA" id="ARBA00022989"/>
    </source>
</evidence>
<reference evidence="7" key="1">
    <citation type="submission" date="2018-11" db="EMBL/GenBank/DDBJ databases">
        <title>Phylogenetic, genomic, and biogeographic characterization of a novel and ubiquitous marine invertebrate-associated Rickettsiales parasite, Candidatus Marinoinvertebrata rohwerii, gen. nov., sp. nov.</title>
        <authorList>
            <person name="Klinges J.G."/>
            <person name="Rosales S.M."/>
            <person name="Mcminds R."/>
            <person name="Shaver E.C."/>
            <person name="Shantz A."/>
            <person name="Peters E.C."/>
            <person name="Burkepile D.E."/>
            <person name="Silliman B.R."/>
            <person name="Vega Thurber R.L."/>
        </authorList>
    </citation>
    <scope>NUCLEOTIDE SEQUENCE [LARGE SCALE GENOMIC DNA]</scope>
    <source>
        <strain evidence="7">a_cerv_44</strain>
    </source>
</reference>
<gene>
    <name evidence="6" type="ORF">EIC27_00310</name>
</gene>
<comment type="subcellular location">
    <subcellularLocation>
        <location evidence="1">Cell membrane</location>
        <topology evidence="1">Multi-pass membrane protein</topology>
    </subcellularLocation>
</comment>
<dbReference type="InterPro" id="IPR036640">
    <property type="entry name" value="ABC1_TM_sf"/>
</dbReference>
<dbReference type="SUPFAM" id="SSF90123">
    <property type="entry name" value="ABC transporter transmembrane region"/>
    <property type="match status" value="1"/>
</dbReference>
<evidence type="ECO:0000313" key="7">
    <source>
        <dbReference type="Proteomes" id="UP000279470"/>
    </source>
</evidence>
<keyword evidence="3 5" id="KW-1133">Transmembrane helix</keyword>
<dbReference type="AlphaFoldDB" id="A0A3R9XSY2"/>
<dbReference type="Gene3D" id="1.20.1560.10">
    <property type="entry name" value="ABC transporter type 1, transmembrane domain"/>
    <property type="match status" value="1"/>
</dbReference>
<dbReference type="Proteomes" id="UP000279470">
    <property type="component" value="Unassembled WGS sequence"/>
</dbReference>
<keyword evidence="2 5" id="KW-0812">Transmembrane</keyword>
<keyword evidence="4 5" id="KW-0472">Membrane</keyword>
<dbReference type="RefSeq" id="WP_153183751.1">
    <property type="nucleotide sequence ID" value="NZ_RXFM01000002.1"/>
</dbReference>
<dbReference type="OrthoDB" id="5288404at2"/>
<feature type="transmembrane region" description="Helical" evidence="5">
    <location>
        <begin position="31"/>
        <end position="52"/>
    </location>
</feature>
<evidence type="ECO:0000256" key="4">
    <source>
        <dbReference type="ARBA" id="ARBA00023136"/>
    </source>
</evidence>
<comment type="caution">
    <text evidence="6">The sequence shown here is derived from an EMBL/GenBank/DDBJ whole genome shotgun (WGS) entry which is preliminary data.</text>
</comment>
<feature type="non-terminal residue" evidence="6">
    <location>
        <position position="72"/>
    </location>
</feature>
<evidence type="ECO:0000256" key="2">
    <source>
        <dbReference type="ARBA" id="ARBA00022692"/>
    </source>
</evidence>
<proteinExistence type="predicted"/>
<evidence type="ECO:0000256" key="1">
    <source>
        <dbReference type="ARBA" id="ARBA00004651"/>
    </source>
</evidence>
<organism evidence="6 7">
    <name type="scientific">Candidatus Aquarickettsia rohweri</name>
    <dbReference type="NCBI Taxonomy" id="2602574"/>
    <lineage>
        <taxon>Bacteria</taxon>
        <taxon>Pseudomonadati</taxon>
        <taxon>Pseudomonadota</taxon>
        <taxon>Alphaproteobacteria</taxon>
        <taxon>Rickettsiales</taxon>
        <taxon>Candidatus Midichloriaceae</taxon>
        <taxon>Candidatus Aquarickettsia</taxon>
    </lineage>
</organism>
<evidence type="ECO:0000313" key="6">
    <source>
        <dbReference type="EMBL" id="RST72471.1"/>
    </source>
</evidence>